<keyword evidence="8" id="KW-1185">Reference proteome</keyword>
<accession>A0A4Y7RI50</accession>
<organism evidence="7 8">
    <name type="scientific">Pelotomaculum schinkii</name>
    <dbReference type="NCBI Taxonomy" id="78350"/>
    <lineage>
        <taxon>Bacteria</taxon>
        <taxon>Bacillati</taxon>
        <taxon>Bacillota</taxon>
        <taxon>Clostridia</taxon>
        <taxon>Eubacteriales</taxon>
        <taxon>Desulfotomaculaceae</taxon>
        <taxon>Pelotomaculum</taxon>
    </lineage>
</organism>
<evidence type="ECO:0000256" key="2">
    <source>
        <dbReference type="ARBA" id="ARBA00022705"/>
    </source>
</evidence>
<dbReference type="GO" id="GO:0046872">
    <property type="term" value="F:metal ion binding"/>
    <property type="evidence" value="ECO:0007669"/>
    <property type="project" value="UniProtKB-KW"/>
</dbReference>
<reference evidence="7 8" key="1">
    <citation type="journal article" date="2018" name="Environ. Microbiol.">
        <title>Novel energy conservation strategies and behaviour of Pelotomaculum schinkii driving syntrophic propionate catabolism.</title>
        <authorList>
            <person name="Hidalgo-Ahumada C.A.P."/>
            <person name="Nobu M.K."/>
            <person name="Narihiro T."/>
            <person name="Tamaki H."/>
            <person name="Liu W.T."/>
            <person name="Kamagata Y."/>
            <person name="Stams A.J.M."/>
            <person name="Imachi H."/>
            <person name="Sousa D.Z."/>
        </authorList>
    </citation>
    <scope>NUCLEOTIDE SEQUENCE [LARGE SCALE GENOMIC DNA]</scope>
    <source>
        <strain evidence="7 8">HH</strain>
    </source>
</reference>
<dbReference type="PIRSF" id="PIRSF021439">
    <property type="entry name" value="DUF972"/>
    <property type="match status" value="1"/>
</dbReference>
<name>A0A4Y7RI50_9FIRM</name>
<keyword evidence="4" id="KW-0862">Zinc</keyword>
<evidence type="ECO:0000313" key="8">
    <source>
        <dbReference type="Proteomes" id="UP000298324"/>
    </source>
</evidence>
<dbReference type="AlphaFoldDB" id="A0A4Y7RI50"/>
<comment type="caution">
    <text evidence="7">The sequence shown here is derived from an EMBL/GenBank/DDBJ whole genome shotgun (WGS) entry which is preliminary data.</text>
</comment>
<feature type="coiled-coil region" evidence="6">
    <location>
        <begin position="1"/>
        <end position="49"/>
    </location>
</feature>
<evidence type="ECO:0000256" key="6">
    <source>
        <dbReference type="SAM" id="Coils"/>
    </source>
</evidence>
<keyword evidence="2" id="KW-0235">DNA replication</keyword>
<sequence length="117" mass="13350">MQGLFKRIKEMEAKLHSLLAEMQELKHEIREADEENSRLRNELAAFYRADLVNGAASEAEGKSGVAFSNLLELYDQAFHICNLYFGRRRSGECLFCMAFLRKEAEPSTGKKVEESNS</sequence>
<dbReference type="Pfam" id="PF06156">
    <property type="entry name" value="YabA"/>
    <property type="match status" value="1"/>
</dbReference>
<evidence type="ECO:0000313" key="7">
    <source>
        <dbReference type="EMBL" id="TEB08483.1"/>
    </source>
</evidence>
<proteinExistence type="predicted"/>
<dbReference type="EMBL" id="QFGA01000001">
    <property type="protein sequence ID" value="TEB08483.1"/>
    <property type="molecule type" value="Genomic_DNA"/>
</dbReference>
<keyword evidence="5" id="KW-0236">DNA replication inhibitor</keyword>
<dbReference type="GO" id="GO:0006260">
    <property type="term" value="P:DNA replication"/>
    <property type="evidence" value="ECO:0007669"/>
    <property type="project" value="UniProtKB-KW"/>
</dbReference>
<dbReference type="RefSeq" id="WP_243124002.1">
    <property type="nucleotide sequence ID" value="NZ_QFGA01000001.1"/>
</dbReference>
<evidence type="ECO:0000256" key="4">
    <source>
        <dbReference type="ARBA" id="ARBA00022833"/>
    </source>
</evidence>
<gene>
    <name evidence="7" type="ORF">Psch_02046</name>
</gene>
<evidence type="ECO:0000256" key="5">
    <source>
        <dbReference type="ARBA" id="ARBA00022880"/>
    </source>
</evidence>
<evidence type="ECO:0000256" key="1">
    <source>
        <dbReference type="ARBA" id="ARBA00022490"/>
    </source>
</evidence>
<dbReference type="InterPro" id="IPR010377">
    <property type="entry name" value="YabA"/>
</dbReference>
<dbReference type="Proteomes" id="UP000298324">
    <property type="component" value="Unassembled WGS sequence"/>
</dbReference>
<keyword evidence="1" id="KW-0963">Cytoplasm</keyword>
<keyword evidence="3" id="KW-0479">Metal-binding</keyword>
<dbReference type="Gene3D" id="1.20.5.1700">
    <property type="match status" value="1"/>
</dbReference>
<keyword evidence="6" id="KW-0175">Coiled coil</keyword>
<protein>
    <submittedName>
        <fullName evidence="7">Initiation-control protein YabA</fullName>
    </submittedName>
</protein>
<evidence type="ECO:0000256" key="3">
    <source>
        <dbReference type="ARBA" id="ARBA00022723"/>
    </source>
</evidence>
<dbReference type="GO" id="GO:0008156">
    <property type="term" value="P:negative regulation of DNA replication"/>
    <property type="evidence" value="ECO:0007669"/>
    <property type="project" value="UniProtKB-KW"/>
</dbReference>